<dbReference type="PROSITE" id="PS00913">
    <property type="entry name" value="ADH_IRON_1"/>
    <property type="match status" value="1"/>
</dbReference>
<name>A0ABN6ETY7_9BACT</name>
<dbReference type="InterPro" id="IPR039697">
    <property type="entry name" value="Alcohol_dehydrogenase_Fe"/>
</dbReference>
<organism evidence="7 8">
    <name type="scientific">Pseudodesulfovibrio sediminis</name>
    <dbReference type="NCBI Taxonomy" id="2810563"/>
    <lineage>
        <taxon>Bacteria</taxon>
        <taxon>Pseudomonadati</taxon>
        <taxon>Thermodesulfobacteriota</taxon>
        <taxon>Desulfovibrionia</taxon>
        <taxon>Desulfovibrionales</taxon>
        <taxon>Desulfovibrionaceae</taxon>
    </lineage>
</organism>
<dbReference type="PANTHER" id="PTHR11496:SF102">
    <property type="entry name" value="ALCOHOL DEHYDROGENASE 4"/>
    <property type="match status" value="1"/>
</dbReference>
<keyword evidence="4" id="KW-0520">NAD</keyword>
<dbReference type="EMBL" id="AP024485">
    <property type="protein sequence ID" value="BCS89783.1"/>
    <property type="molecule type" value="Genomic_DNA"/>
</dbReference>
<comment type="similarity">
    <text evidence="2">Belongs to the iron-containing alcohol dehydrogenase family.</text>
</comment>
<dbReference type="InterPro" id="IPR056798">
    <property type="entry name" value="ADH_Fe_C"/>
</dbReference>
<dbReference type="PROSITE" id="PS00060">
    <property type="entry name" value="ADH_IRON_2"/>
    <property type="match status" value="1"/>
</dbReference>
<evidence type="ECO:0000256" key="2">
    <source>
        <dbReference type="ARBA" id="ARBA00007358"/>
    </source>
</evidence>
<evidence type="ECO:0000256" key="4">
    <source>
        <dbReference type="ARBA" id="ARBA00023027"/>
    </source>
</evidence>
<accession>A0ABN6ETY7</accession>
<dbReference type="PANTHER" id="PTHR11496">
    <property type="entry name" value="ALCOHOL DEHYDROGENASE"/>
    <property type="match status" value="1"/>
</dbReference>
<dbReference type="Gene3D" id="1.20.1090.10">
    <property type="entry name" value="Dehydroquinate synthase-like - alpha domain"/>
    <property type="match status" value="1"/>
</dbReference>
<evidence type="ECO:0000313" key="7">
    <source>
        <dbReference type="EMBL" id="BCS89783.1"/>
    </source>
</evidence>
<gene>
    <name evidence="7" type="ORF">PSDVSF_30250</name>
</gene>
<dbReference type="InterPro" id="IPR001670">
    <property type="entry name" value="ADH_Fe/GldA"/>
</dbReference>
<keyword evidence="3" id="KW-0560">Oxidoreductase</keyword>
<dbReference type="RefSeq" id="WP_229591741.1">
    <property type="nucleotide sequence ID" value="NZ_AP024485.1"/>
</dbReference>
<evidence type="ECO:0000256" key="1">
    <source>
        <dbReference type="ARBA" id="ARBA00001962"/>
    </source>
</evidence>
<evidence type="ECO:0000259" key="6">
    <source>
        <dbReference type="Pfam" id="PF25137"/>
    </source>
</evidence>
<evidence type="ECO:0000256" key="3">
    <source>
        <dbReference type="ARBA" id="ARBA00023002"/>
    </source>
</evidence>
<reference evidence="7" key="1">
    <citation type="journal article" date="2022" name="Arch. Microbiol.">
        <title>Pseudodesulfovibrio sediminis sp. nov., a mesophilic and neutrophilic sulfate-reducing bacterium isolated from sediment of a brackish lake.</title>
        <authorList>
            <person name="Takahashi A."/>
            <person name="Kojima H."/>
            <person name="Watanabe M."/>
            <person name="Fukui M."/>
        </authorList>
    </citation>
    <scope>NUCLEOTIDE SEQUENCE</scope>
    <source>
        <strain evidence="7">SF6</strain>
    </source>
</reference>
<evidence type="ECO:0000313" key="8">
    <source>
        <dbReference type="Proteomes" id="UP001053296"/>
    </source>
</evidence>
<dbReference type="SUPFAM" id="SSF56796">
    <property type="entry name" value="Dehydroquinate synthase-like"/>
    <property type="match status" value="1"/>
</dbReference>
<dbReference type="Gene3D" id="3.40.50.1970">
    <property type="match status" value="1"/>
</dbReference>
<dbReference type="CDD" id="cd08188">
    <property type="entry name" value="PDDH"/>
    <property type="match status" value="1"/>
</dbReference>
<comment type="cofactor">
    <cofactor evidence="1">
        <name>Fe cation</name>
        <dbReference type="ChEBI" id="CHEBI:24875"/>
    </cofactor>
</comment>
<feature type="domain" description="Alcohol dehydrogenase iron-type/glycerol dehydrogenase GldA" evidence="5">
    <location>
        <begin position="13"/>
        <end position="181"/>
    </location>
</feature>
<dbReference type="Pfam" id="PF00465">
    <property type="entry name" value="Fe-ADH"/>
    <property type="match status" value="1"/>
</dbReference>
<dbReference type="Pfam" id="PF25137">
    <property type="entry name" value="ADH_Fe_C"/>
    <property type="match status" value="1"/>
</dbReference>
<keyword evidence="8" id="KW-1185">Reference proteome</keyword>
<dbReference type="Proteomes" id="UP001053296">
    <property type="component" value="Chromosome"/>
</dbReference>
<protein>
    <submittedName>
        <fullName evidence="7">Alcohol dehydrogenase</fullName>
    </submittedName>
</protein>
<evidence type="ECO:0000259" key="5">
    <source>
        <dbReference type="Pfam" id="PF00465"/>
    </source>
</evidence>
<feature type="domain" description="Fe-containing alcohol dehydrogenase-like C-terminal" evidence="6">
    <location>
        <begin position="192"/>
        <end position="393"/>
    </location>
</feature>
<proteinExistence type="inferred from homology"/>
<sequence length="393" mass="41187">MAVVEQVNGFFIPSVTLIGIGASKEIPGKISALGGKKPLIVTDPGIVATGILKQITDILDDAKVKYEVYDKTIPNPTDANVAEGVEVYKKGKCDSLITLGGGSSHDCGKGVGLVVANGGTIHDYEGVDKSTNPMPPYVAVNTTAGTASEMTRFCIITDLSRKVKMAIVDWRVTPGIALDDPLLMVGMPPALTAATGMDALTHAVEAYVSTIATPMTDACAEKAIELIFTHLRPAVANGSDIVAREGMCFAQYLAGMAFNNASLGHVHAMAHQLGGFYDLPHGECNAILLPHVEAFNLIAKVDRFVKMAEIMGENVDGMSPRAAAELALDAIKKLSLDVGIPDGLVALGKKYGKDVKAKDIATMTGNAQKDACGFTNPRCPTDADVAAIYEAAL</sequence>
<dbReference type="InterPro" id="IPR018211">
    <property type="entry name" value="ADH_Fe_CS"/>
</dbReference>